<dbReference type="FunFam" id="3.30.565.10:FF:000006">
    <property type="entry name" value="Sensor histidine kinase WalK"/>
    <property type="match status" value="1"/>
</dbReference>
<dbReference type="Gene3D" id="3.30.450.20">
    <property type="entry name" value="PAS domain"/>
    <property type="match status" value="3"/>
</dbReference>
<dbReference type="EC" id="2.7.13.3" evidence="2"/>
<dbReference type="PANTHER" id="PTHR43304:SF1">
    <property type="entry name" value="PAC DOMAIN-CONTAINING PROTEIN"/>
    <property type="match status" value="1"/>
</dbReference>
<dbReference type="SMART" id="SM00387">
    <property type="entry name" value="HATPase_c"/>
    <property type="match status" value="1"/>
</dbReference>
<reference evidence="9 10" key="1">
    <citation type="submission" date="2018-06" db="EMBL/GenBank/DDBJ databases">
        <title>Halonotius sp. F13-13 a new haloarchaeeon isolated from a solar saltern from Isla Cristina, Huelva, Spain.</title>
        <authorList>
            <person name="Duran-Viseras A."/>
            <person name="Sanchez-Porro C."/>
            <person name="Ventosa A."/>
        </authorList>
    </citation>
    <scope>NUCLEOTIDE SEQUENCE [LARGE SCALE GENOMIC DNA]</scope>
    <source>
        <strain evidence="9 10">CECT 7525</strain>
    </source>
</reference>
<dbReference type="InterPro" id="IPR004358">
    <property type="entry name" value="Sig_transdc_His_kin-like_C"/>
</dbReference>
<dbReference type="CDD" id="cd00082">
    <property type="entry name" value="HisKA"/>
    <property type="match status" value="1"/>
</dbReference>
<evidence type="ECO:0000256" key="5">
    <source>
        <dbReference type="ARBA" id="ARBA00022777"/>
    </source>
</evidence>
<dbReference type="Proteomes" id="UP000281564">
    <property type="component" value="Unassembled WGS sequence"/>
</dbReference>
<dbReference type="SMART" id="SM00388">
    <property type="entry name" value="HisKA"/>
    <property type="match status" value="1"/>
</dbReference>
<comment type="caution">
    <text evidence="9">The sequence shown here is derived from an EMBL/GenBank/DDBJ whole genome shotgun (WGS) entry which is preliminary data.</text>
</comment>
<evidence type="ECO:0000313" key="9">
    <source>
        <dbReference type="EMBL" id="RJX51784.1"/>
    </source>
</evidence>
<dbReference type="CDD" id="cd00075">
    <property type="entry name" value="HATPase"/>
    <property type="match status" value="1"/>
</dbReference>
<evidence type="ECO:0000259" key="7">
    <source>
        <dbReference type="PROSITE" id="PS50112"/>
    </source>
</evidence>
<dbReference type="InterPro" id="IPR001610">
    <property type="entry name" value="PAC"/>
</dbReference>
<keyword evidence="3" id="KW-0597">Phosphoprotein</keyword>
<dbReference type="InterPro" id="IPR035965">
    <property type="entry name" value="PAS-like_dom_sf"/>
</dbReference>
<dbReference type="GO" id="GO:0000155">
    <property type="term" value="F:phosphorelay sensor kinase activity"/>
    <property type="evidence" value="ECO:0007669"/>
    <property type="project" value="InterPro"/>
</dbReference>
<evidence type="ECO:0000256" key="1">
    <source>
        <dbReference type="ARBA" id="ARBA00000085"/>
    </source>
</evidence>
<feature type="domain" description="PAS" evidence="7">
    <location>
        <begin position="415"/>
        <end position="485"/>
    </location>
</feature>
<dbReference type="PRINTS" id="PR00344">
    <property type="entry name" value="BCTRLSENSOR"/>
</dbReference>
<protein>
    <recommendedName>
        <fullName evidence="2">histidine kinase</fullName>
        <ecNumber evidence="2">2.7.13.3</ecNumber>
    </recommendedName>
</protein>
<dbReference type="InterPro" id="IPR000014">
    <property type="entry name" value="PAS"/>
</dbReference>
<dbReference type="Gene3D" id="3.30.565.10">
    <property type="entry name" value="Histidine kinase-like ATPase, C-terminal domain"/>
    <property type="match status" value="1"/>
</dbReference>
<feature type="domain" description="PAC" evidence="8">
    <location>
        <begin position="203"/>
        <end position="255"/>
    </location>
</feature>
<dbReference type="PANTHER" id="PTHR43304">
    <property type="entry name" value="PHYTOCHROME-LIKE PROTEIN CPH1"/>
    <property type="match status" value="1"/>
</dbReference>
<dbReference type="NCBIfam" id="TIGR00229">
    <property type="entry name" value="sensory_box"/>
    <property type="match status" value="3"/>
</dbReference>
<dbReference type="Pfam" id="PF01590">
    <property type="entry name" value="GAF"/>
    <property type="match status" value="1"/>
</dbReference>
<name>A0A3A6QAL8_9EURY</name>
<proteinExistence type="predicted"/>
<keyword evidence="4" id="KW-0808">Transferase</keyword>
<dbReference type="Gene3D" id="1.10.287.130">
    <property type="match status" value="1"/>
</dbReference>
<feature type="domain" description="Histidine kinase" evidence="6">
    <location>
        <begin position="542"/>
        <end position="750"/>
    </location>
</feature>
<keyword evidence="10" id="KW-1185">Reference proteome</keyword>
<dbReference type="Gene3D" id="3.30.450.40">
    <property type="match status" value="1"/>
</dbReference>
<organism evidence="9 10">
    <name type="scientific">Halonotius pteroides</name>
    <dbReference type="NCBI Taxonomy" id="268735"/>
    <lineage>
        <taxon>Archaea</taxon>
        <taxon>Methanobacteriati</taxon>
        <taxon>Methanobacteriota</taxon>
        <taxon>Stenosarchaea group</taxon>
        <taxon>Halobacteria</taxon>
        <taxon>Halobacteriales</taxon>
        <taxon>Haloferacaceae</taxon>
        <taxon>Halonotius</taxon>
    </lineage>
</organism>
<dbReference type="SMART" id="SM00065">
    <property type="entry name" value="GAF"/>
    <property type="match status" value="1"/>
</dbReference>
<dbReference type="Pfam" id="PF13426">
    <property type="entry name" value="PAS_9"/>
    <property type="match status" value="1"/>
</dbReference>
<sequence length="750" mass="83361">MKLMQQTVESVFDDLGVGIMLHDPETGRIVGANSRVEELYGYTEAELSGRSVADYSATGDGFTQADIEARIQAAVDGEPQEFEWRIERADGERFWAAVRLAHTTLDGEDYVLTEVSDISARKHHQRVLDSEQAFMKQGLEALEDSFYLLAVDGTLQRWNATLAETLGYSDAELEELHALELFDEADQPTVEAAIAEVRETGSVIVEAAFCTADGELIPDEFTGTQLTDDHGTIQGIIGIGREISDRTERLDRLKTQEEMLRQFNQTVAKSIPFEEKVAELLEFGRGYMGVEQGFLTRINGDSQRIVVGVGPNQQLKTGADAPVSESYCRHTVSPDQAEPLVVTDAASDGWGDDPAYDRFGLGCYVGATITVDGEVTGTLCFADRGPVDAEFTEIQETFVELLAEWASYELERTEREAKYRRLTERISDAYYAVDTDFTVTYWNDTIADRLNVPREDVLNESLWDYFPEITDTVVEDRLREAMTTGEPTTCEYYYEPADYWTVLQIYPDDDGLAVISKDITDRKEYEQRLERSNERLQEFAYILSHDLQEPLRMVSSYIDLLESELGDDLDAETKEYMGFVVDGAERMRGMIDGLLEYSRVETDGKAFEPVDVEAVVDGVVDDLQLATAEADAEIIVGELPTVAADFDQLGQLFQNLLTNAIDHGGDGTTVEVTATETTQGVEFAVSDDGPGIPVDQQDEIFGLFDTGRDSDGTGIGLAVCERIVTRHDGKIRVESPPGEGTTFYITLPDN</sequence>
<dbReference type="Pfam" id="PF08448">
    <property type="entry name" value="PAS_4"/>
    <property type="match status" value="2"/>
</dbReference>
<evidence type="ECO:0000256" key="4">
    <source>
        <dbReference type="ARBA" id="ARBA00022679"/>
    </source>
</evidence>
<keyword evidence="5" id="KW-0418">Kinase</keyword>
<dbReference type="EMBL" id="QMDW01000001">
    <property type="protein sequence ID" value="RJX51784.1"/>
    <property type="molecule type" value="Genomic_DNA"/>
</dbReference>
<dbReference type="SUPFAM" id="SSF55785">
    <property type="entry name" value="PYP-like sensor domain (PAS domain)"/>
    <property type="match status" value="3"/>
</dbReference>
<dbReference type="Pfam" id="PF02518">
    <property type="entry name" value="HATPase_c"/>
    <property type="match status" value="1"/>
</dbReference>
<dbReference type="InterPro" id="IPR036890">
    <property type="entry name" value="HATPase_C_sf"/>
</dbReference>
<dbReference type="InterPro" id="IPR029016">
    <property type="entry name" value="GAF-like_dom_sf"/>
</dbReference>
<evidence type="ECO:0000259" key="8">
    <source>
        <dbReference type="PROSITE" id="PS50113"/>
    </source>
</evidence>
<dbReference type="InterPro" id="IPR003661">
    <property type="entry name" value="HisK_dim/P_dom"/>
</dbReference>
<dbReference type="SUPFAM" id="SSF47384">
    <property type="entry name" value="Homodimeric domain of signal transducing histidine kinase"/>
    <property type="match status" value="1"/>
</dbReference>
<dbReference type="InterPro" id="IPR000700">
    <property type="entry name" value="PAS-assoc_C"/>
</dbReference>
<dbReference type="SUPFAM" id="SSF55781">
    <property type="entry name" value="GAF domain-like"/>
    <property type="match status" value="1"/>
</dbReference>
<dbReference type="InterPro" id="IPR005467">
    <property type="entry name" value="His_kinase_dom"/>
</dbReference>
<dbReference type="PROSITE" id="PS50112">
    <property type="entry name" value="PAS"/>
    <property type="match status" value="3"/>
</dbReference>
<dbReference type="PROSITE" id="PS50113">
    <property type="entry name" value="PAC"/>
    <property type="match status" value="1"/>
</dbReference>
<dbReference type="SMART" id="SM00086">
    <property type="entry name" value="PAC"/>
    <property type="match status" value="2"/>
</dbReference>
<dbReference type="SMART" id="SM00091">
    <property type="entry name" value="PAS"/>
    <property type="match status" value="3"/>
</dbReference>
<feature type="domain" description="PAS" evidence="7">
    <location>
        <begin position="131"/>
        <end position="201"/>
    </location>
</feature>
<comment type="catalytic activity">
    <reaction evidence="1">
        <text>ATP + protein L-histidine = ADP + protein N-phospho-L-histidine.</text>
        <dbReference type="EC" id="2.7.13.3"/>
    </reaction>
</comment>
<dbReference type="InterPro" id="IPR013656">
    <property type="entry name" value="PAS_4"/>
</dbReference>
<dbReference type="InterPro" id="IPR003018">
    <property type="entry name" value="GAF"/>
</dbReference>
<dbReference type="PROSITE" id="PS50109">
    <property type="entry name" value="HIS_KIN"/>
    <property type="match status" value="1"/>
</dbReference>
<gene>
    <name evidence="9" type="ORF">DP106_00245</name>
</gene>
<dbReference type="SUPFAM" id="SSF55874">
    <property type="entry name" value="ATPase domain of HSP90 chaperone/DNA topoisomerase II/histidine kinase"/>
    <property type="match status" value="1"/>
</dbReference>
<dbReference type="InterPro" id="IPR036097">
    <property type="entry name" value="HisK_dim/P_sf"/>
</dbReference>
<dbReference type="Pfam" id="PF00512">
    <property type="entry name" value="HisKA"/>
    <property type="match status" value="1"/>
</dbReference>
<dbReference type="CDD" id="cd00130">
    <property type="entry name" value="PAS"/>
    <property type="match status" value="2"/>
</dbReference>
<evidence type="ECO:0000259" key="6">
    <source>
        <dbReference type="PROSITE" id="PS50109"/>
    </source>
</evidence>
<feature type="domain" description="PAS" evidence="7">
    <location>
        <begin position="4"/>
        <end position="51"/>
    </location>
</feature>
<evidence type="ECO:0000256" key="3">
    <source>
        <dbReference type="ARBA" id="ARBA00022553"/>
    </source>
</evidence>
<evidence type="ECO:0000256" key="2">
    <source>
        <dbReference type="ARBA" id="ARBA00012438"/>
    </source>
</evidence>
<dbReference type="InterPro" id="IPR003594">
    <property type="entry name" value="HATPase_dom"/>
</dbReference>
<dbReference type="AlphaFoldDB" id="A0A3A6QAL8"/>
<accession>A0A3A6QAL8</accession>
<evidence type="ECO:0000313" key="10">
    <source>
        <dbReference type="Proteomes" id="UP000281564"/>
    </source>
</evidence>
<dbReference type="InterPro" id="IPR052162">
    <property type="entry name" value="Sensor_kinase/Photoreceptor"/>
</dbReference>